<feature type="region of interest" description="Disordered" evidence="1">
    <location>
        <begin position="1"/>
        <end position="51"/>
    </location>
</feature>
<reference evidence="2" key="1">
    <citation type="submission" date="2015-05" db="EMBL/GenBank/DDBJ databases">
        <title>Permanent draft genome of Rhodopirellula islandicus K833.</title>
        <authorList>
            <person name="Kizina J."/>
            <person name="Richter M."/>
            <person name="Glockner F.O."/>
            <person name="Harder J."/>
        </authorList>
    </citation>
    <scope>NUCLEOTIDE SEQUENCE [LARGE SCALE GENOMIC DNA]</scope>
    <source>
        <strain evidence="2">K833</strain>
    </source>
</reference>
<evidence type="ECO:0000313" key="3">
    <source>
        <dbReference type="Proteomes" id="UP000036367"/>
    </source>
</evidence>
<evidence type="ECO:0000313" key="2">
    <source>
        <dbReference type="EMBL" id="KLU06887.1"/>
    </source>
</evidence>
<organism evidence="2 3">
    <name type="scientific">Rhodopirellula islandica</name>
    <dbReference type="NCBI Taxonomy" id="595434"/>
    <lineage>
        <taxon>Bacteria</taxon>
        <taxon>Pseudomonadati</taxon>
        <taxon>Planctomycetota</taxon>
        <taxon>Planctomycetia</taxon>
        <taxon>Pirellulales</taxon>
        <taxon>Pirellulaceae</taxon>
        <taxon>Rhodopirellula</taxon>
    </lineage>
</organism>
<proteinExistence type="predicted"/>
<accession>A0A0J1BK57</accession>
<feature type="compositionally biased region" description="Polar residues" evidence="1">
    <location>
        <begin position="38"/>
        <end position="51"/>
    </location>
</feature>
<dbReference type="AlphaFoldDB" id="A0A0J1BK57"/>
<dbReference type="EMBL" id="LECT01000010">
    <property type="protein sequence ID" value="KLU06887.1"/>
    <property type="molecule type" value="Genomic_DNA"/>
</dbReference>
<comment type="caution">
    <text evidence="2">The sequence shown here is derived from an EMBL/GenBank/DDBJ whole genome shotgun (WGS) entry which is preliminary data.</text>
</comment>
<evidence type="ECO:0000256" key="1">
    <source>
        <dbReference type="SAM" id="MobiDB-lite"/>
    </source>
</evidence>
<protein>
    <submittedName>
        <fullName evidence="2">Uncharacterized protein</fullName>
    </submittedName>
</protein>
<dbReference type="Proteomes" id="UP000036367">
    <property type="component" value="Unassembled WGS sequence"/>
</dbReference>
<keyword evidence="3" id="KW-1185">Reference proteome</keyword>
<sequence>MRSDDSCFPAASPKDRQFASPYHTRPSPKETRRVSEAPSFTPTQTARFTLA</sequence>
<gene>
    <name evidence="2" type="ORF">RISK_001201</name>
</gene>
<name>A0A0J1BK57_RHOIS</name>